<dbReference type="RefSeq" id="WP_233729692.1">
    <property type="nucleotide sequence ID" value="NZ_JAJVCN010000003.1"/>
</dbReference>
<keyword evidence="6" id="KW-1185">Reference proteome</keyword>
<dbReference type="Gene3D" id="3.40.50.620">
    <property type="entry name" value="HUPs"/>
    <property type="match status" value="1"/>
</dbReference>
<dbReference type="InterPro" id="IPR017932">
    <property type="entry name" value="GATase_2_dom"/>
</dbReference>
<keyword evidence="3" id="KW-0067">ATP-binding</keyword>
<dbReference type="InterPro" id="IPR050795">
    <property type="entry name" value="Asn_Synthetase"/>
</dbReference>
<dbReference type="InterPro" id="IPR029055">
    <property type="entry name" value="Ntn_hydrolases_N"/>
</dbReference>
<evidence type="ECO:0000256" key="2">
    <source>
        <dbReference type="ARBA" id="ARBA00022741"/>
    </source>
</evidence>
<dbReference type="Proteomes" id="UP001521150">
    <property type="component" value="Unassembled WGS sequence"/>
</dbReference>
<gene>
    <name evidence="5" type="ORF">LWC34_35900</name>
</gene>
<protein>
    <submittedName>
        <fullName evidence="5">Asparagine synthase-related protein</fullName>
    </submittedName>
</protein>
<sequence>MGGPPITGFSIRITTGEPQAGDAPTLTATGQAVAINVPAGGLHWSGWALTASAPIPSADGVTVVLAGELYHRDALRVAIGPSADGVNDDAELLLACWLRYGAPGLRLLDGRFAAVVTEGDTVVAATDHAGTVPLYVRHGQDGLAIATEAKALRHGGPSEPLPGTESVPGNTGVRRVRAGTAVAVVPSSGKASAIRTWLPPEHRIVLPEEEAVRRVYTVLDEAVRSRLDGGPVTVVLSGGIDSSSVAALTRQSGVETISLGTDAGDEFEAARTVADHIGTRHSEFRVGSEDLVRQLPWAVAAAEIIDADVLEYLLPLVVMYRLLPGAGRRILTGYGADIPLGGMHRATRRLDSLDTVISDDMNTFDGLNEMSPVLGCLAGHWTTHPYWDRSVLDVLTALEPGLKRRHGRDKWVLREAMRDLLPEATVSRPKLGIHEGSGTTSVWTSMLLDAGVAAADVPRAKRAMAIAIHDRVVGQAEPPADVSFDDVLRDVIASPSLAVVK</sequence>
<dbReference type="EMBL" id="JAJVCN010000003">
    <property type="protein sequence ID" value="MCE7008163.1"/>
    <property type="molecule type" value="Genomic_DNA"/>
</dbReference>
<accession>A0ABS8ZNV7</accession>
<reference evidence="5 6" key="1">
    <citation type="submission" date="2021-12" db="EMBL/GenBank/DDBJ databases">
        <title>Genome sequence of Kibdelosporangium philippinense ATCC 49844.</title>
        <authorList>
            <person name="Fedorov E.A."/>
            <person name="Omeragic M."/>
            <person name="Shalygina K.F."/>
            <person name="Maclea K.S."/>
        </authorList>
    </citation>
    <scope>NUCLEOTIDE SEQUENCE [LARGE SCALE GENOMIC DNA]</scope>
    <source>
        <strain evidence="5 6">ATCC 49844</strain>
    </source>
</reference>
<dbReference type="CDD" id="cd01991">
    <property type="entry name" value="Asn_synthase_B_C"/>
    <property type="match status" value="1"/>
</dbReference>
<dbReference type="Pfam" id="PF13537">
    <property type="entry name" value="GATase_7"/>
    <property type="match status" value="1"/>
</dbReference>
<evidence type="ECO:0000259" key="4">
    <source>
        <dbReference type="PROSITE" id="PS51278"/>
    </source>
</evidence>
<dbReference type="InterPro" id="IPR001962">
    <property type="entry name" value="Asn_synthase"/>
</dbReference>
<keyword evidence="1" id="KW-0436">Ligase</keyword>
<keyword evidence="2" id="KW-0547">Nucleotide-binding</keyword>
<dbReference type="PROSITE" id="PS51278">
    <property type="entry name" value="GATASE_TYPE_2"/>
    <property type="match status" value="1"/>
</dbReference>
<dbReference type="Gene3D" id="3.60.20.10">
    <property type="entry name" value="Glutamine Phosphoribosylpyrophosphate, subunit 1, domain 1"/>
    <property type="match status" value="1"/>
</dbReference>
<dbReference type="SUPFAM" id="SSF52402">
    <property type="entry name" value="Adenine nucleotide alpha hydrolases-like"/>
    <property type="match status" value="1"/>
</dbReference>
<dbReference type="SUPFAM" id="SSF56235">
    <property type="entry name" value="N-terminal nucleophile aminohydrolases (Ntn hydrolases)"/>
    <property type="match status" value="1"/>
</dbReference>
<evidence type="ECO:0000313" key="6">
    <source>
        <dbReference type="Proteomes" id="UP001521150"/>
    </source>
</evidence>
<evidence type="ECO:0000256" key="1">
    <source>
        <dbReference type="ARBA" id="ARBA00022598"/>
    </source>
</evidence>
<dbReference type="PANTHER" id="PTHR11772">
    <property type="entry name" value="ASPARAGINE SYNTHETASE"/>
    <property type="match status" value="1"/>
</dbReference>
<dbReference type="Pfam" id="PF00733">
    <property type="entry name" value="Asn_synthase"/>
    <property type="match status" value="2"/>
</dbReference>
<name>A0ABS8ZNV7_9PSEU</name>
<organism evidence="5 6">
    <name type="scientific">Kibdelosporangium philippinense</name>
    <dbReference type="NCBI Taxonomy" id="211113"/>
    <lineage>
        <taxon>Bacteria</taxon>
        <taxon>Bacillati</taxon>
        <taxon>Actinomycetota</taxon>
        <taxon>Actinomycetes</taxon>
        <taxon>Pseudonocardiales</taxon>
        <taxon>Pseudonocardiaceae</taxon>
        <taxon>Kibdelosporangium</taxon>
    </lineage>
</organism>
<proteinExistence type="predicted"/>
<dbReference type="InterPro" id="IPR014729">
    <property type="entry name" value="Rossmann-like_a/b/a_fold"/>
</dbReference>
<feature type="domain" description="Glutamine amidotransferase type-2" evidence="4">
    <location>
        <begin position="1"/>
        <end position="187"/>
    </location>
</feature>
<evidence type="ECO:0000256" key="3">
    <source>
        <dbReference type="ARBA" id="ARBA00022840"/>
    </source>
</evidence>
<evidence type="ECO:0000313" key="5">
    <source>
        <dbReference type="EMBL" id="MCE7008163.1"/>
    </source>
</evidence>
<comment type="caution">
    <text evidence="5">The sequence shown here is derived from an EMBL/GenBank/DDBJ whole genome shotgun (WGS) entry which is preliminary data.</text>
</comment>
<dbReference type="PANTHER" id="PTHR11772:SF2">
    <property type="entry name" value="ASPARAGINE SYNTHETASE [GLUTAMINE-HYDROLYZING]"/>
    <property type="match status" value="1"/>
</dbReference>